<gene>
    <name evidence="2" type="ORF">OXX778_LOCUS22609</name>
</gene>
<dbReference type="Proteomes" id="UP000663879">
    <property type="component" value="Unassembled WGS sequence"/>
</dbReference>
<dbReference type="PROSITE" id="PS50878">
    <property type="entry name" value="RT_POL"/>
    <property type="match status" value="1"/>
</dbReference>
<dbReference type="EMBL" id="CAJNOC010009898">
    <property type="protein sequence ID" value="CAF1134187.1"/>
    <property type="molecule type" value="Genomic_DNA"/>
</dbReference>
<dbReference type="OrthoDB" id="10014409at2759"/>
<name>A0A814RHN5_9BILA</name>
<evidence type="ECO:0000259" key="1">
    <source>
        <dbReference type="PROSITE" id="PS50878"/>
    </source>
</evidence>
<proteinExistence type="predicted"/>
<comment type="caution">
    <text evidence="2">The sequence shown here is derived from an EMBL/GenBank/DDBJ whole genome shotgun (WGS) entry which is preliminary data.</text>
</comment>
<feature type="non-terminal residue" evidence="2">
    <location>
        <position position="1"/>
    </location>
</feature>
<accession>A0A814RHN5</accession>
<dbReference type="InterPro" id="IPR000477">
    <property type="entry name" value="RT_dom"/>
</dbReference>
<protein>
    <recommendedName>
        <fullName evidence="1">Reverse transcriptase domain-containing protein</fullName>
    </recommendedName>
</protein>
<evidence type="ECO:0000313" key="2">
    <source>
        <dbReference type="EMBL" id="CAF1134187.1"/>
    </source>
</evidence>
<feature type="domain" description="Reverse transcriptase" evidence="1">
    <location>
        <begin position="1"/>
        <end position="126"/>
    </location>
</feature>
<reference evidence="2" key="1">
    <citation type="submission" date="2021-02" db="EMBL/GenBank/DDBJ databases">
        <authorList>
            <person name="Nowell W R."/>
        </authorList>
    </citation>
    <scope>NUCLEOTIDE SEQUENCE</scope>
    <source>
        <strain evidence="2">Ploen Becks lab</strain>
    </source>
</reference>
<sequence length="131" mass="15111">QISEIIRITEGVKQDGFLSPHLFNFFIDELIQACTSLKIGCRIGSINTLIIGYCDNIVLLSPKKYNLQILLNMCGEFGRLWRINFNPTKMVIIFQNWIKNDEPRDFYLKGIKVQKVHSLVYLGLPIGDHIK</sequence>
<organism evidence="2 3">
    <name type="scientific">Brachionus calyciflorus</name>
    <dbReference type="NCBI Taxonomy" id="104777"/>
    <lineage>
        <taxon>Eukaryota</taxon>
        <taxon>Metazoa</taxon>
        <taxon>Spiralia</taxon>
        <taxon>Gnathifera</taxon>
        <taxon>Rotifera</taxon>
        <taxon>Eurotatoria</taxon>
        <taxon>Monogononta</taxon>
        <taxon>Pseudotrocha</taxon>
        <taxon>Ploima</taxon>
        <taxon>Brachionidae</taxon>
        <taxon>Brachionus</taxon>
    </lineage>
</organism>
<keyword evidence="3" id="KW-1185">Reference proteome</keyword>
<evidence type="ECO:0000313" key="3">
    <source>
        <dbReference type="Proteomes" id="UP000663879"/>
    </source>
</evidence>
<dbReference type="AlphaFoldDB" id="A0A814RHN5"/>
<dbReference type="Pfam" id="PF00078">
    <property type="entry name" value="RVT_1"/>
    <property type="match status" value="1"/>
</dbReference>